<dbReference type="PANTHER" id="PTHR42749">
    <property type="entry name" value="CELL SHAPE-DETERMINING PROTEIN MREB"/>
    <property type="match status" value="1"/>
</dbReference>
<dbReference type="Pfam" id="PF06723">
    <property type="entry name" value="MreB_Mbl"/>
    <property type="match status" value="1"/>
</dbReference>
<proteinExistence type="inferred from homology"/>
<dbReference type="InterPro" id="IPR056546">
    <property type="entry name" value="MreB_MamK-like"/>
</dbReference>
<evidence type="ECO:0000313" key="8">
    <source>
        <dbReference type="Proteomes" id="UP000034732"/>
    </source>
</evidence>
<sequence length="335" mass="35097">MFTKKIAIDLGTANSLVYVSGKGIVLQEPTVVAVTLDDDQRVISVGAHALEMVGKTPDNIVATRPLKSGVIADYLVTEALLRYFINKAVGSVRFFKPDVLVTVPAGATSVEARAVLDAAYSAGAKRAFLIPEPLAASIGTGLPISEPGGNMIVNIGGGTTEIAIVSLYGMVVHGSVRVAGNSLDEAIAQHIRRKYNLLIGDGAAEMVKITVGAAFPLPREEQMEVKGRDSVSGLPKTIVVSSGEIVACLAPPLAQIALAIKSVLEKTPPELSSDIIDKGIVLSGGTALLRNIDKYITHFAGVPAHIADDPMLCVVKGAGKAIENLEIFDRSLTRK</sequence>
<evidence type="ECO:0000256" key="1">
    <source>
        <dbReference type="ARBA" id="ARBA00022490"/>
    </source>
</evidence>
<feature type="binding site" evidence="6">
    <location>
        <begin position="205"/>
        <end position="208"/>
    </location>
    <ligand>
        <name>ATP</name>
        <dbReference type="ChEBI" id="CHEBI:30616"/>
    </ligand>
</feature>
<protein>
    <recommendedName>
        <fullName evidence="6">Cell shape-determining protein MreB</fullName>
    </recommendedName>
</protein>
<dbReference type="GO" id="GO:0008360">
    <property type="term" value="P:regulation of cell shape"/>
    <property type="evidence" value="ECO:0007669"/>
    <property type="project" value="UniProtKB-UniRule"/>
</dbReference>
<dbReference type="InterPro" id="IPR004753">
    <property type="entry name" value="MreB"/>
</dbReference>
<keyword evidence="3 6" id="KW-0067">ATP-binding</keyword>
<comment type="function">
    <text evidence="6">Forms membrane-associated dynamic filaments that are essential for cell shape determination. Acts by regulating cell wall synthesis and cell elongation, and thus cell shape. A feedback loop between cell geometry and MreB localization may maintain elongated cell shape by targeting cell wall growth to regions of negative cell wall curvature.</text>
</comment>
<comment type="subunit">
    <text evidence="6">Forms polymers.</text>
</comment>
<comment type="caution">
    <text evidence="6">Lacks conserved residue(s) required for the propagation of feature annotation.</text>
</comment>
<dbReference type="HAMAP" id="MF_02207">
    <property type="entry name" value="MreB"/>
    <property type="match status" value="1"/>
</dbReference>
<evidence type="ECO:0000256" key="6">
    <source>
        <dbReference type="HAMAP-Rule" id="MF_02207"/>
    </source>
</evidence>
<evidence type="ECO:0000256" key="2">
    <source>
        <dbReference type="ARBA" id="ARBA00022741"/>
    </source>
</evidence>
<keyword evidence="2 6" id="KW-0547">Nucleotide-binding</keyword>
<dbReference type="NCBIfam" id="NF010539">
    <property type="entry name" value="PRK13927.1"/>
    <property type="match status" value="1"/>
</dbReference>
<dbReference type="GO" id="GO:0005737">
    <property type="term" value="C:cytoplasm"/>
    <property type="evidence" value="ECO:0007669"/>
    <property type="project" value="UniProtKB-SubCell"/>
</dbReference>
<comment type="caution">
    <text evidence="7">The sequence shown here is derived from an EMBL/GenBank/DDBJ whole genome shotgun (WGS) entry which is preliminary data.</text>
</comment>
<evidence type="ECO:0000256" key="3">
    <source>
        <dbReference type="ARBA" id="ARBA00022840"/>
    </source>
</evidence>
<comment type="subcellular location">
    <subcellularLocation>
        <location evidence="6">Cytoplasm</location>
    </subcellularLocation>
    <text evidence="6">Membrane-associated.</text>
</comment>
<gene>
    <name evidence="6" type="primary">mreB</name>
    <name evidence="7" type="ORF">UX44_C0017G0005</name>
</gene>
<organism evidence="7 8">
    <name type="scientific">candidate division WWE3 bacterium GW2011_GWA1_46_21</name>
    <dbReference type="NCBI Taxonomy" id="1619107"/>
    <lineage>
        <taxon>Bacteria</taxon>
        <taxon>Katanobacteria</taxon>
    </lineage>
</organism>
<dbReference type="PRINTS" id="PR01652">
    <property type="entry name" value="SHAPEPROTEIN"/>
</dbReference>
<dbReference type="Gene3D" id="3.30.420.40">
    <property type="match status" value="3"/>
</dbReference>
<keyword evidence="4 6" id="KW-0133">Cell shape</keyword>
<evidence type="ECO:0000313" key="7">
    <source>
        <dbReference type="EMBL" id="KKU30622.1"/>
    </source>
</evidence>
<dbReference type="PANTHER" id="PTHR42749:SF1">
    <property type="entry name" value="CELL SHAPE-DETERMINING PROTEIN MREB"/>
    <property type="match status" value="1"/>
</dbReference>
<dbReference type="AlphaFoldDB" id="A0A0G1PD95"/>
<feature type="binding site" evidence="6">
    <location>
        <begin position="12"/>
        <end position="14"/>
    </location>
    <ligand>
        <name>ATP</name>
        <dbReference type="ChEBI" id="CHEBI:30616"/>
    </ligand>
</feature>
<evidence type="ECO:0000256" key="4">
    <source>
        <dbReference type="ARBA" id="ARBA00022960"/>
    </source>
</evidence>
<dbReference type="EMBL" id="LCMF01000017">
    <property type="protein sequence ID" value="KKU30622.1"/>
    <property type="molecule type" value="Genomic_DNA"/>
</dbReference>
<comment type="similarity">
    <text evidence="5 6">Belongs to the FtsA/MreB family.</text>
</comment>
<reference evidence="7 8" key="1">
    <citation type="journal article" date="2015" name="Nature">
        <title>rRNA introns, odd ribosomes, and small enigmatic genomes across a large radiation of phyla.</title>
        <authorList>
            <person name="Brown C.T."/>
            <person name="Hug L.A."/>
            <person name="Thomas B.C."/>
            <person name="Sharon I."/>
            <person name="Castelle C.J."/>
            <person name="Singh A."/>
            <person name="Wilkins M.J."/>
            <person name="Williams K.H."/>
            <person name="Banfield J.F."/>
        </authorList>
    </citation>
    <scope>NUCLEOTIDE SEQUENCE [LARGE SCALE GENOMIC DNA]</scope>
</reference>
<dbReference type="GO" id="GO:0005524">
    <property type="term" value="F:ATP binding"/>
    <property type="evidence" value="ECO:0007669"/>
    <property type="project" value="UniProtKB-KW"/>
</dbReference>
<dbReference type="Proteomes" id="UP000034732">
    <property type="component" value="Unassembled WGS sequence"/>
</dbReference>
<dbReference type="GO" id="GO:0000902">
    <property type="term" value="P:cell morphogenesis"/>
    <property type="evidence" value="ECO:0007669"/>
    <property type="project" value="InterPro"/>
</dbReference>
<evidence type="ECO:0000256" key="5">
    <source>
        <dbReference type="ARBA" id="ARBA00023458"/>
    </source>
</evidence>
<dbReference type="SUPFAM" id="SSF53067">
    <property type="entry name" value="Actin-like ATPase domain"/>
    <property type="match status" value="2"/>
</dbReference>
<feature type="binding site" evidence="6">
    <location>
        <begin position="157"/>
        <end position="159"/>
    </location>
    <ligand>
        <name>ATP</name>
        <dbReference type="ChEBI" id="CHEBI:30616"/>
    </ligand>
</feature>
<keyword evidence="1 6" id="KW-0963">Cytoplasm</keyword>
<dbReference type="CDD" id="cd10225">
    <property type="entry name" value="ASKHA_NBD_MreB-like"/>
    <property type="match status" value="1"/>
</dbReference>
<dbReference type="PATRIC" id="fig|1619107.3.peg.324"/>
<accession>A0A0G1PD95</accession>
<name>A0A0G1PD95_UNCKA</name>
<dbReference type="InterPro" id="IPR043129">
    <property type="entry name" value="ATPase_NBD"/>
</dbReference>
<dbReference type="NCBIfam" id="TIGR00904">
    <property type="entry name" value="mreB"/>
    <property type="match status" value="1"/>
</dbReference>